<proteinExistence type="predicted"/>
<dbReference type="PROSITE" id="PS51007">
    <property type="entry name" value="CYTC"/>
    <property type="match status" value="1"/>
</dbReference>
<dbReference type="Pfam" id="PF00034">
    <property type="entry name" value="Cytochrom_C"/>
    <property type="match status" value="1"/>
</dbReference>
<dbReference type="InterPro" id="IPR009056">
    <property type="entry name" value="Cyt_c-like_dom"/>
</dbReference>
<dbReference type="SUPFAM" id="SSF50952">
    <property type="entry name" value="Soluble quinoprotein glucose dehydrogenase"/>
    <property type="match status" value="1"/>
</dbReference>
<sequence>MLSRSKTIPFILLIAGVLVQCTEALPPGDPDNGGLALPEGFEAVVVVDSIGPARHLAVNKNGDIYIKMRFAHEEGENIGLRDTNNDGKADIIKRFGVFDQRGYYATGMRIYENYLYYSTASTVYRQKLTRGKLIPESEPEVMLTDDYQNSIYGYSHIAKPLTFDDDGHMYVPFGSPGDVCQSKEQNRMPGALGLDPCPELEWHGGIWQFDANKPGQVQKDGYRYATGIRSVVGMDWNHYDNTLYALQHGRDNMHRNWPEYYSPWQSAMLPSEEFLRIQDGTDAGWPYYYYDHMQGKKLLNPEYGGDGKKEGKGAEYEQPIIGFPGHWAPNDLHFYQGDQFPEHYKNGAFIAFHGSTIRAPFPQAGYFIGFVPFKNGKFGEWEIFADGFTQVDKIVDTDDAGYRPMGIAMGPDGSLYVSESEHGKIWRVMYKGDKKTFGQVQLAQMEEHKKLPHIKTPDEIKDDLTPLRAEAGAILYNKYCGTCHMSNGKGDGSRFPPIAGSEWVKGDQQILIDVVLSGLSGPIEVNGKSFDGVMPPVDYLEDEEIAQILTYIRKEFGDNAPPVGSYYVKQGRYFSKKKKEEQNKAL</sequence>
<evidence type="ECO:0000256" key="1">
    <source>
        <dbReference type="ARBA" id="ARBA00022617"/>
    </source>
</evidence>
<comment type="caution">
    <text evidence="6">The sequence shown here is derived from an EMBL/GenBank/DDBJ whole genome shotgun (WGS) entry which is preliminary data.</text>
</comment>
<accession>A0ABR7QQ01</accession>
<dbReference type="InterPro" id="IPR011042">
    <property type="entry name" value="6-blade_b-propeller_TolB-like"/>
</dbReference>
<dbReference type="InterPro" id="IPR054539">
    <property type="entry name" value="Beta-prop_PDH"/>
</dbReference>
<dbReference type="PANTHER" id="PTHR35008:SF4">
    <property type="entry name" value="BLL4482 PROTEIN"/>
    <property type="match status" value="1"/>
</dbReference>
<evidence type="ECO:0000256" key="2">
    <source>
        <dbReference type="ARBA" id="ARBA00022723"/>
    </source>
</evidence>
<protein>
    <submittedName>
        <fullName evidence="6">PQQ-dependent sugar dehydrogenase</fullName>
    </submittedName>
</protein>
<dbReference type="InterPro" id="IPR011041">
    <property type="entry name" value="Quinoprot_gluc/sorb_DH_b-prop"/>
</dbReference>
<keyword evidence="1 4" id="KW-0349">Heme</keyword>
<dbReference type="PANTHER" id="PTHR35008">
    <property type="entry name" value="BLL4482 PROTEIN-RELATED"/>
    <property type="match status" value="1"/>
</dbReference>
<feature type="domain" description="Cytochrome c" evidence="5">
    <location>
        <begin position="467"/>
        <end position="556"/>
    </location>
</feature>
<reference evidence="6 7" key="1">
    <citation type="submission" date="2020-08" db="EMBL/GenBank/DDBJ databases">
        <title>Arenibacter gaetbuli sp. nov., isolated from a sand dune.</title>
        <authorList>
            <person name="Park S."/>
            <person name="Yoon J.-H."/>
        </authorList>
    </citation>
    <scope>NUCLEOTIDE SEQUENCE [LARGE SCALE GENOMIC DNA]</scope>
    <source>
        <strain evidence="6 7">BSSL-BM3</strain>
    </source>
</reference>
<dbReference type="InterPro" id="IPR051459">
    <property type="entry name" value="Cytochrome_c-type_DH"/>
</dbReference>
<keyword evidence="3 4" id="KW-0408">Iron</keyword>
<dbReference type="SUPFAM" id="SSF46626">
    <property type="entry name" value="Cytochrome c"/>
    <property type="match status" value="1"/>
</dbReference>
<organism evidence="6 7">
    <name type="scientific">Arenibacter arenosicollis</name>
    <dbReference type="NCBI Taxonomy" id="2762274"/>
    <lineage>
        <taxon>Bacteria</taxon>
        <taxon>Pseudomonadati</taxon>
        <taxon>Bacteroidota</taxon>
        <taxon>Flavobacteriia</taxon>
        <taxon>Flavobacteriales</taxon>
        <taxon>Flavobacteriaceae</taxon>
        <taxon>Arenibacter</taxon>
    </lineage>
</organism>
<evidence type="ECO:0000256" key="3">
    <source>
        <dbReference type="ARBA" id="ARBA00023004"/>
    </source>
</evidence>
<dbReference type="EMBL" id="JACLHY010000016">
    <property type="protein sequence ID" value="MBC8769270.1"/>
    <property type="molecule type" value="Genomic_DNA"/>
</dbReference>
<keyword evidence="7" id="KW-1185">Reference proteome</keyword>
<evidence type="ECO:0000259" key="5">
    <source>
        <dbReference type="PROSITE" id="PS51007"/>
    </source>
</evidence>
<keyword evidence="2 4" id="KW-0479">Metal-binding</keyword>
<dbReference type="InterPro" id="IPR036909">
    <property type="entry name" value="Cyt_c-like_dom_sf"/>
</dbReference>
<dbReference type="Gene3D" id="2.120.10.30">
    <property type="entry name" value="TolB, C-terminal domain"/>
    <property type="match status" value="1"/>
</dbReference>
<dbReference type="Gene3D" id="1.10.760.10">
    <property type="entry name" value="Cytochrome c-like domain"/>
    <property type="match status" value="1"/>
</dbReference>
<gene>
    <name evidence="6" type="ORF">H4O18_14835</name>
</gene>
<dbReference type="Proteomes" id="UP000618952">
    <property type="component" value="Unassembled WGS sequence"/>
</dbReference>
<evidence type="ECO:0000313" key="7">
    <source>
        <dbReference type="Proteomes" id="UP000618952"/>
    </source>
</evidence>
<name>A0ABR7QQ01_9FLAO</name>
<evidence type="ECO:0000313" key="6">
    <source>
        <dbReference type="EMBL" id="MBC8769270.1"/>
    </source>
</evidence>
<evidence type="ECO:0000256" key="4">
    <source>
        <dbReference type="PROSITE-ProRule" id="PRU00433"/>
    </source>
</evidence>
<dbReference type="Pfam" id="PF22807">
    <property type="entry name" value="TrAA12"/>
    <property type="match status" value="1"/>
</dbReference>